<dbReference type="OrthoDB" id="2083015at2"/>
<reference evidence="1 2" key="1">
    <citation type="submission" date="2019-11" db="EMBL/GenBank/DDBJ databases">
        <title>Whole-genome sequence of a the green, strictly anaerobic photosynthetic bacterium Heliobacillus mobilis DSM 6151.</title>
        <authorList>
            <person name="Kyndt J.A."/>
            <person name="Meyer T.E."/>
        </authorList>
    </citation>
    <scope>NUCLEOTIDE SEQUENCE [LARGE SCALE GENOMIC DNA]</scope>
    <source>
        <strain evidence="1 2">DSM 6151</strain>
    </source>
</reference>
<protein>
    <submittedName>
        <fullName evidence="1">Uncharacterized protein</fullName>
    </submittedName>
</protein>
<proteinExistence type="predicted"/>
<accession>A0A6I3SHN0</accession>
<evidence type="ECO:0000313" key="1">
    <source>
        <dbReference type="EMBL" id="MTV48351.1"/>
    </source>
</evidence>
<evidence type="ECO:0000313" key="2">
    <source>
        <dbReference type="Proteomes" id="UP000430670"/>
    </source>
</evidence>
<name>A0A6I3SHN0_HELMO</name>
<dbReference type="RefSeq" id="WP_155475449.1">
    <property type="nucleotide sequence ID" value="NZ_WNKU01000003.1"/>
</dbReference>
<gene>
    <name evidence="1" type="ORF">GJ688_05050</name>
</gene>
<sequence>MKIEQIKERLEQLRANTPVIAGMKHEYEIIEERQWVNLYIENDHYSHTISAGKNLLSGYAMRYDHLTFNFPEGEFNEETWTKIIHEIASLEEEI</sequence>
<keyword evidence="2" id="KW-1185">Reference proteome</keyword>
<dbReference type="EMBL" id="WNKU01000003">
    <property type="protein sequence ID" value="MTV48351.1"/>
    <property type="molecule type" value="Genomic_DNA"/>
</dbReference>
<dbReference type="AlphaFoldDB" id="A0A6I3SHN0"/>
<organism evidence="1 2">
    <name type="scientific">Heliobacterium mobile</name>
    <name type="common">Heliobacillus mobilis</name>
    <dbReference type="NCBI Taxonomy" id="28064"/>
    <lineage>
        <taxon>Bacteria</taxon>
        <taxon>Bacillati</taxon>
        <taxon>Bacillota</taxon>
        <taxon>Clostridia</taxon>
        <taxon>Eubacteriales</taxon>
        <taxon>Heliobacteriaceae</taxon>
        <taxon>Heliobacterium</taxon>
    </lineage>
</organism>
<dbReference type="Proteomes" id="UP000430670">
    <property type="component" value="Unassembled WGS sequence"/>
</dbReference>
<comment type="caution">
    <text evidence="1">The sequence shown here is derived from an EMBL/GenBank/DDBJ whole genome shotgun (WGS) entry which is preliminary data.</text>
</comment>